<evidence type="ECO:0000259" key="3">
    <source>
        <dbReference type="PROSITE" id="PS50110"/>
    </source>
</evidence>
<dbReference type="Pfam" id="PF22029">
    <property type="entry name" value="PhyR_sigma2"/>
    <property type="match status" value="1"/>
</dbReference>
<dbReference type="EMBL" id="QFQD01000066">
    <property type="protein sequence ID" value="PZQ80356.1"/>
    <property type="molecule type" value="Genomic_DNA"/>
</dbReference>
<dbReference type="PANTHER" id="PTHR44591:SF20">
    <property type="entry name" value="PROTEIN PILH"/>
    <property type="match status" value="1"/>
</dbReference>
<keyword evidence="1 2" id="KW-0597">Phosphoprotein</keyword>
<dbReference type="GO" id="GO:0000160">
    <property type="term" value="P:phosphorelay signal transduction system"/>
    <property type="evidence" value="ECO:0007669"/>
    <property type="project" value="InterPro"/>
</dbReference>
<dbReference type="Gene3D" id="1.10.10.10">
    <property type="entry name" value="Winged helix-like DNA-binding domain superfamily/Winged helix DNA-binding domain"/>
    <property type="match status" value="1"/>
</dbReference>
<dbReference type="Proteomes" id="UP000248887">
    <property type="component" value="Unassembled WGS sequence"/>
</dbReference>
<comment type="caution">
    <text evidence="4">The sequence shown here is derived from an EMBL/GenBank/DDBJ whole genome shotgun (WGS) entry which is preliminary data.</text>
</comment>
<organism evidence="4 5">
    <name type="scientific">Ancylobacter novellus</name>
    <name type="common">Thiobacillus novellus</name>
    <dbReference type="NCBI Taxonomy" id="921"/>
    <lineage>
        <taxon>Bacteria</taxon>
        <taxon>Pseudomonadati</taxon>
        <taxon>Pseudomonadota</taxon>
        <taxon>Alphaproteobacteria</taxon>
        <taxon>Hyphomicrobiales</taxon>
        <taxon>Xanthobacteraceae</taxon>
        <taxon>Ancylobacter</taxon>
    </lineage>
</organism>
<sequence>MSTSQLVAQHLPFLRRYARALSGSQSAGDTYVTALLETLVAAPSTLDRNVDARVALYRLLTRLWDSVSINSEVDPVSSPVQGERRLGHITPAVRQAFLLVSLEGFNEEDAAAVLDVDVPTLRHLVEDAGRELAAEIATDVLIIEDEPFIALDLEGLVEGLGHRVTGIARTHTEAVNLARRKAPGLILADIQLADGSSGLEAVNELIENVEVPVIFITAYPERFLTGIRPEPAFLIAKPFQPSTVAAVISQALFFERKARPREQRATA</sequence>
<dbReference type="PIRSF" id="PIRSF036400">
    <property type="entry name" value="RR_Ctr_UCP036400"/>
    <property type="match status" value="1"/>
</dbReference>
<evidence type="ECO:0000256" key="1">
    <source>
        <dbReference type="ARBA" id="ARBA00022553"/>
    </source>
</evidence>
<name>A0A2W5QTI5_ANCNO</name>
<dbReference type="InterPro" id="IPR053866">
    <property type="entry name" value="PhyR_sigma2"/>
</dbReference>
<reference evidence="4 5" key="1">
    <citation type="submission" date="2017-08" db="EMBL/GenBank/DDBJ databases">
        <title>Infants hospitalized years apart are colonized by the same room-sourced microbial strains.</title>
        <authorList>
            <person name="Brooks B."/>
            <person name="Olm M.R."/>
            <person name="Firek B.A."/>
            <person name="Baker R."/>
            <person name="Thomas B.C."/>
            <person name="Morowitz M.J."/>
            <person name="Banfield J.F."/>
        </authorList>
    </citation>
    <scope>NUCLEOTIDE SEQUENCE [LARGE SCALE GENOMIC DNA]</scope>
    <source>
        <strain evidence="4">S2_005_001_R2_27</strain>
    </source>
</reference>
<evidence type="ECO:0000313" key="5">
    <source>
        <dbReference type="Proteomes" id="UP000248887"/>
    </source>
</evidence>
<accession>A0A2W5QTI5</accession>
<dbReference type="Gene3D" id="1.10.1740.10">
    <property type="match status" value="1"/>
</dbReference>
<dbReference type="InterPro" id="IPR011006">
    <property type="entry name" value="CheY-like_superfamily"/>
</dbReference>
<feature type="modified residue" description="4-aspartylphosphate" evidence="2">
    <location>
        <position position="189"/>
    </location>
</feature>
<dbReference type="InterPro" id="IPR014605">
    <property type="entry name" value="Sig_resp-reg_PhyR"/>
</dbReference>
<dbReference type="InterPro" id="IPR050595">
    <property type="entry name" value="Bact_response_regulator"/>
</dbReference>
<dbReference type="SMART" id="SM00448">
    <property type="entry name" value="REC"/>
    <property type="match status" value="1"/>
</dbReference>
<gene>
    <name evidence="4" type="ORF">DI549_17485</name>
</gene>
<protein>
    <submittedName>
        <fullName evidence="4">Response regulator</fullName>
    </submittedName>
</protein>
<dbReference type="Pfam" id="PF22233">
    <property type="entry name" value="PhyR_sigma-like"/>
    <property type="match status" value="1"/>
</dbReference>
<dbReference type="InterPro" id="IPR001789">
    <property type="entry name" value="Sig_transdc_resp-reg_receiver"/>
</dbReference>
<evidence type="ECO:0000313" key="4">
    <source>
        <dbReference type="EMBL" id="PZQ80356.1"/>
    </source>
</evidence>
<dbReference type="PROSITE" id="PS50110">
    <property type="entry name" value="RESPONSE_REGULATORY"/>
    <property type="match status" value="1"/>
</dbReference>
<dbReference type="PANTHER" id="PTHR44591">
    <property type="entry name" value="STRESS RESPONSE REGULATOR PROTEIN 1"/>
    <property type="match status" value="1"/>
</dbReference>
<dbReference type="SUPFAM" id="SSF52172">
    <property type="entry name" value="CheY-like"/>
    <property type="match status" value="1"/>
</dbReference>
<dbReference type="InterPro" id="IPR013324">
    <property type="entry name" value="RNA_pol_sigma_r3/r4-like"/>
</dbReference>
<dbReference type="InterPro" id="IPR053867">
    <property type="entry name" value="PhyR_sigma4"/>
</dbReference>
<dbReference type="CDD" id="cd17540">
    <property type="entry name" value="REC_PhyR"/>
    <property type="match status" value="1"/>
</dbReference>
<evidence type="ECO:0000256" key="2">
    <source>
        <dbReference type="PROSITE-ProRule" id="PRU00169"/>
    </source>
</evidence>
<dbReference type="SUPFAM" id="SSF88659">
    <property type="entry name" value="Sigma3 and sigma4 domains of RNA polymerase sigma factors"/>
    <property type="match status" value="1"/>
</dbReference>
<dbReference type="NCBIfam" id="NF006623">
    <property type="entry name" value="PRK09191.1"/>
    <property type="match status" value="1"/>
</dbReference>
<proteinExistence type="predicted"/>
<feature type="domain" description="Response regulatory" evidence="3">
    <location>
        <begin position="139"/>
        <end position="252"/>
    </location>
</feature>
<dbReference type="AlphaFoldDB" id="A0A2W5QTI5"/>
<dbReference type="InterPro" id="IPR036388">
    <property type="entry name" value="WH-like_DNA-bd_sf"/>
</dbReference>
<dbReference type="Gene3D" id="3.40.50.2300">
    <property type="match status" value="1"/>
</dbReference>
<dbReference type="Pfam" id="PF00072">
    <property type="entry name" value="Response_reg"/>
    <property type="match status" value="1"/>
</dbReference>